<gene>
    <name evidence="1" type="ORF">HON47_00160</name>
</gene>
<dbReference type="Proteomes" id="UP000722459">
    <property type="component" value="Unassembled WGS sequence"/>
</dbReference>
<evidence type="ECO:0000313" key="2">
    <source>
        <dbReference type="Proteomes" id="UP000722459"/>
    </source>
</evidence>
<proteinExistence type="predicted"/>
<name>A0A8T5GD70_9ARCH</name>
<evidence type="ECO:0000313" key="1">
    <source>
        <dbReference type="EMBL" id="MBT4869973.1"/>
    </source>
</evidence>
<accession>A0A8T5GD70</accession>
<protein>
    <submittedName>
        <fullName evidence="1">Uncharacterized protein</fullName>
    </submittedName>
</protein>
<sequence length="99" mass="11456">WYDTKYGKAPYKEVLRVTFNFEGINEEDIAYKQYQLLLNDDIVQAHMERATGEGIALFVPGTNPEQVFKAEGIKYKILDRKVISYEEVLASNNMFVNSK</sequence>
<dbReference type="AlphaFoldDB" id="A0A8T5GD70"/>
<comment type="caution">
    <text evidence="1">The sequence shown here is derived from an EMBL/GenBank/DDBJ whole genome shotgun (WGS) entry which is preliminary data.</text>
</comment>
<reference evidence="1" key="1">
    <citation type="journal article" date="2021" name="ISME J.">
        <title>Mercury methylation by metabolically versatile and cosmopolitan marine bacteria.</title>
        <authorList>
            <person name="Lin H."/>
            <person name="Ascher D.B."/>
            <person name="Myung Y."/>
            <person name="Lamborg C.H."/>
            <person name="Hallam S.J."/>
            <person name="Gionfriddo C.M."/>
            <person name="Holt K.E."/>
            <person name="Moreau J.W."/>
        </authorList>
    </citation>
    <scope>NUCLEOTIDE SEQUENCE</scope>
    <source>
        <strain evidence="1">SI075_bin30</strain>
    </source>
</reference>
<feature type="non-terminal residue" evidence="1">
    <location>
        <position position="1"/>
    </location>
</feature>
<organism evidence="1 2">
    <name type="scientific">Candidatus Iainarchaeum sp</name>
    <dbReference type="NCBI Taxonomy" id="3101447"/>
    <lineage>
        <taxon>Archaea</taxon>
        <taxon>Candidatus Iainarchaeota</taxon>
        <taxon>Candidatus Iainarchaeia</taxon>
        <taxon>Candidatus Iainarchaeales</taxon>
        <taxon>Candidatus Iainarchaeaceae</taxon>
        <taxon>Candidatus Iainarchaeum</taxon>
    </lineage>
</organism>
<dbReference type="EMBL" id="JABJNZ010000007">
    <property type="protein sequence ID" value="MBT4869973.1"/>
    <property type="molecule type" value="Genomic_DNA"/>
</dbReference>